<dbReference type="Gene3D" id="3.40.30.10">
    <property type="entry name" value="Glutaredoxin"/>
    <property type="match status" value="1"/>
</dbReference>
<comment type="similarity">
    <text evidence="9">Belongs to the peroxiredoxin family. BCP/PrxQ subfamily.</text>
</comment>
<keyword evidence="5 12" id="KW-0560">Oxidoreductase</keyword>
<evidence type="ECO:0000256" key="6">
    <source>
        <dbReference type="ARBA" id="ARBA00023157"/>
    </source>
</evidence>
<evidence type="ECO:0000256" key="2">
    <source>
        <dbReference type="ARBA" id="ARBA00013017"/>
    </source>
</evidence>
<dbReference type="AlphaFoldDB" id="A0A644TSD7"/>
<keyword evidence="4" id="KW-0049">Antioxidant</keyword>
<evidence type="ECO:0000256" key="3">
    <source>
        <dbReference type="ARBA" id="ARBA00022559"/>
    </source>
</evidence>
<dbReference type="Pfam" id="PF00578">
    <property type="entry name" value="AhpC-TSA"/>
    <property type="match status" value="1"/>
</dbReference>
<dbReference type="GO" id="GO:0005737">
    <property type="term" value="C:cytoplasm"/>
    <property type="evidence" value="ECO:0007669"/>
    <property type="project" value="TreeGrafter"/>
</dbReference>
<evidence type="ECO:0000256" key="5">
    <source>
        <dbReference type="ARBA" id="ARBA00023002"/>
    </source>
</evidence>
<dbReference type="GO" id="GO:0045454">
    <property type="term" value="P:cell redox homeostasis"/>
    <property type="evidence" value="ECO:0007669"/>
    <property type="project" value="TreeGrafter"/>
</dbReference>
<comment type="subunit">
    <text evidence="1">Monomer.</text>
</comment>
<protein>
    <recommendedName>
        <fullName evidence="2">thioredoxin-dependent peroxiredoxin</fullName>
        <ecNumber evidence="2">1.11.1.24</ecNumber>
    </recommendedName>
    <alternativeName>
        <fullName evidence="8">Thioredoxin peroxidase</fullName>
    </alternativeName>
</protein>
<evidence type="ECO:0000313" key="12">
    <source>
        <dbReference type="EMBL" id="MPL69800.1"/>
    </source>
</evidence>
<dbReference type="NCBIfam" id="NF006960">
    <property type="entry name" value="PRK09437.1"/>
    <property type="match status" value="1"/>
</dbReference>
<accession>A0A644TSD7</accession>
<evidence type="ECO:0000256" key="9">
    <source>
        <dbReference type="ARBA" id="ARBA00038489"/>
    </source>
</evidence>
<dbReference type="GO" id="GO:0008379">
    <property type="term" value="F:thioredoxin peroxidase activity"/>
    <property type="evidence" value="ECO:0007669"/>
    <property type="project" value="TreeGrafter"/>
</dbReference>
<feature type="domain" description="Thioredoxin" evidence="11">
    <location>
        <begin position="4"/>
        <end position="151"/>
    </location>
</feature>
<dbReference type="PROSITE" id="PS51352">
    <property type="entry name" value="THIOREDOXIN_2"/>
    <property type="match status" value="1"/>
</dbReference>
<dbReference type="EMBL" id="VSSQ01000049">
    <property type="protein sequence ID" value="MPL69800.1"/>
    <property type="molecule type" value="Genomic_DNA"/>
</dbReference>
<keyword evidence="6" id="KW-1015">Disulfide bond</keyword>
<evidence type="ECO:0000256" key="1">
    <source>
        <dbReference type="ARBA" id="ARBA00011245"/>
    </source>
</evidence>
<dbReference type="InterPro" id="IPR000866">
    <property type="entry name" value="AhpC/TSA"/>
</dbReference>
<evidence type="ECO:0000256" key="8">
    <source>
        <dbReference type="ARBA" id="ARBA00032824"/>
    </source>
</evidence>
<dbReference type="InterPro" id="IPR050924">
    <property type="entry name" value="Peroxiredoxin_BCP/PrxQ"/>
</dbReference>
<dbReference type="EC" id="1.11.1.24" evidence="2"/>
<comment type="catalytic activity">
    <reaction evidence="10">
        <text>a hydroperoxide + [thioredoxin]-dithiol = an alcohol + [thioredoxin]-disulfide + H2O</text>
        <dbReference type="Rhea" id="RHEA:62620"/>
        <dbReference type="Rhea" id="RHEA-COMP:10698"/>
        <dbReference type="Rhea" id="RHEA-COMP:10700"/>
        <dbReference type="ChEBI" id="CHEBI:15377"/>
        <dbReference type="ChEBI" id="CHEBI:29950"/>
        <dbReference type="ChEBI" id="CHEBI:30879"/>
        <dbReference type="ChEBI" id="CHEBI:35924"/>
        <dbReference type="ChEBI" id="CHEBI:50058"/>
        <dbReference type="EC" id="1.11.1.24"/>
    </reaction>
</comment>
<dbReference type="InterPro" id="IPR013766">
    <property type="entry name" value="Thioredoxin_domain"/>
</dbReference>
<dbReference type="FunFam" id="3.40.30.10:FF:000007">
    <property type="entry name" value="Thioredoxin-dependent thiol peroxidase"/>
    <property type="match status" value="1"/>
</dbReference>
<name>A0A644TSD7_9ZZZZ</name>
<sequence length="151" mass="16955">MSKFKPGDQAPAFSGKDQSGNMVSLESFRGSKVVLYFYPKDDTPGCTAEACSLRDNYQALLARGYKVVGVSPDSEKSHQKFTEKYELPFPLISDTGKNILQDYGVWGRKKFMGREYDGVIRTTYIIDEKGVIEEVIEKVDTKNHAAQVLKD</sequence>
<dbReference type="GO" id="GO:0034599">
    <property type="term" value="P:cellular response to oxidative stress"/>
    <property type="evidence" value="ECO:0007669"/>
    <property type="project" value="TreeGrafter"/>
</dbReference>
<dbReference type="SUPFAM" id="SSF52833">
    <property type="entry name" value="Thioredoxin-like"/>
    <property type="match status" value="1"/>
</dbReference>
<dbReference type="PIRSF" id="PIRSF000239">
    <property type="entry name" value="AHPC"/>
    <property type="match status" value="1"/>
</dbReference>
<evidence type="ECO:0000256" key="7">
    <source>
        <dbReference type="ARBA" id="ARBA00023284"/>
    </source>
</evidence>
<proteinExistence type="inferred from homology"/>
<dbReference type="InterPro" id="IPR024706">
    <property type="entry name" value="Peroxiredoxin_AhpC-typ"/>
</dbReference>
<dbReference type="CDD" id="cd03017">
    <property type="entry name" value="PRX_BCP"/>
    <property type="match status" value="1"/>
</dbReference>
<dbReference type="InterPro" id="IPR036249">
    <property type="entry name" value="Thioredoxin-like_sf"/>
</dbReference>
<gene>
    <name evidence="12" type="primary">bcp_2</name>
    <name evidence="12" type="ORF">SDC9_15549</name>
</gene>
<organism evidence="12">
    <name type="scientific">bioreactor metagenome</name>
    <dbReference type="NCBI Taxonomy" id="1076179"/>
    <lineage>
        <taxon>unclassified sequences</taxon>
        <taxon>metagenomes</taxon>
        <taxon>ecological metagenomes</taxon>
    </lineage>
</organism>
<keyword evidence="7" id="KW-0676">Redox-active center</keyword>
<evidence type="ECO:0000259" key="11">
    <source>
        <dbReference type="PROSITE" id="PS51352"/>
    </source>
</evidence>
<keyword evidence="3 12" id="KW-0575">Peroxidase</keyword>
<comment type="caution">
    <text evidence="12">The sequence shown here is derived from an EMBL/GenBank/DDBJ whole genome shotgun (WGS) entry which is preliminary data.</text>
</comment>
<dbReference type="PANTHER" id="PTHR42801:SF4">
    <property type="entry name" value="AHPC_TSA FAMILY PROTEIN"/>
    <property type="match status" value="1"/>
</dbReference>
<reference evidence="12" key="1">
    <citation type="submission" date="2019-08" db="EMBL/GenBank/DDBJ databases">
        <authorList>
            <person name="Kucharzyk K."/>
            <person name="Murdoch R.W."/>
            <person name="Higgins S."/>
            <person name="Loffler F."/>
        </authorList>
    </citation>
    <scope>NUCLEOTIDE SEQUENCE</scope>
</reference>
<dbReference type="PANTHER" id="PTHR42801">
    <property type="entry name" value="THIOREDOXIN-DEPENDENT PEROXIDE REDUCTASE"/>
    <property type="match status" value="1"/>
</dbReference>
<evidence type="ECO:0000256" key="10">
    <source>
        <dbReference type="ARBA" id="ARBA00049091"/>
    </source>
</evidence>
<evidence type="ECO:0000256" key="4">
    <source>
        <dbReference type="ARBA" id="ARBA00022862"/>
    </source>
</evidence>